<dbReference type="InterPro" id="IPR036849">
    <property type="entry name" value="Enolase-like_C_sf"/>
</dbReference>
<feature type="compositionally biased region" description="Polar residues" evidence="6">
    <location>
        <begin position="153"/>
        <end position="176"/>
    </location>
</feature>
<dbReference type="EC" id="4.2.1.11" evidence="3"/>
<dbReference type="AlphaFoldDB" id="A0ABD1WC33"/>
<accession>A0ABD1WC33</accession>
<comment type="caution">
    <text evidence="8">The sequence shown here is derived from an EMBL/GenBank/DDBJ whole genome shotgun (WGS) entry which is preliminary data.</text>
</comment>
<evidence type="ECO:0000259" key="7">
    <source>
        <dbReference type="Pfam" id="PF00113"/>
    </source>
</evidence>
<comment type="pathway">
    <text evidence="1">Carbohydrate degradation; glycolysis; pyruvate from D-glyceraldehyde 3-phosphate: step 4/5.</text>
</comment>
<evidence type="ECO:0000256" key="3">
    <source>
        <dbReference type="ARBA" id="ARBA00012058"/>
    </source>
</evidence>
<protein>
    <recommendedName>
        <fullName evidence="3">phosphopyruvate hydratase</fullName>
        <ecNumber evidence="3">4.2.1.11</ecNumber>
    </recommendedName>
</protein>
<reference evidence="9" key="1">
    <citation type="submission" date="2024-07" db="EMBL/GenBank/DDBJ databases">
        <title>Two chromosome-level genome assemblies of Korean endemic species Abeliophyllum distichum and Forsythia ovata (Oleaceae).</title>
        <authorList>
            <person name="Jang H."/>
        </authorList>
    </citation>
    <scope>NUCLEOTIDE SEQUENCE [LARGE SCALE GENOMIC DNA]</scope>
</reference>
<evidence type="ECO:0000256" key="1">
    <source>
        <dbReference type="ARBA" id="ARBA00005031"/>
    </source>
</evidence>
<dbReference type="Pfam" id="PF00113">
    <property type="entry name" value="Enolase_C"/>
    <property type="match status" value="1"/>
</dbReference>
<proteinExistence type="inferred from homology"/>
<evidence type="ECO:0000313" key="9">
    <source>
        <dbReference type="Proteomes" id="UP001604277"/>
    </source>
</evidence>
<gene>
    <name evidence="8" type="ORF">Fot_16360</name>
</gene>
<feature type="region of interest" description="Disordered" evidence="6">
    <location>
        <begin position="148"/>
        <end position="180"/>
    </location>
</feature>
<keyword evidence="4" id="KW-0324">Glycolysis</keyword>
<evidence type="ECO:0000313" key="8">
    <source>
        <dbReference type="EMBL" id="KAL2547127.1"/>
    </source>
</evidence>
<keyword evidence="9" id="KW-1185">Reference proteome</keyword>
<evidence type="ECO:0000256" key="4">
    <source>
        <dbReference type="ARBA" id="ARBA00023152"/>
    </source>
</evidence>
<dbReference type="GO" id="GO:0004634">
    <property type="term" value="F:phosphopyruvate hydratase activity"/>
    <property type="evidence" value="ECO:0007669"/>
    <property type="project" value="UniProtKB-EC"/>
</dbReference>
<comment type="similarity">
    <text evidence="2">Belongs to the enolase family.</text>
</comment>
<dbReference type="Gene3D" id="3.20.20.120">
    <property type="entry name" value="Enolase-like C-terminal domain"/>
    <property type="match status" value="1"/>
</dbReference>
<name>A0ABD1WC33_9LAMI</name>
<dbReference type="InterPro" id="IPR020810">
    <property type="entry name" value="Enolase_C"/>
</dbReference>
<dbReference type="Proteomes" id="UP001604277">
    <property type="component" value="Unassembled WGS sequence"/>
</dbReference>
<evidence type="ECO:0000256" key="6">
    <source>
        <dbReference type="SAM" id="MobiDB-lite"/>
    </source>
</evidence>
<keyword evidence="5" id="KW-0456">Lyase</keyword>
<feature type="domain" description="Enolase C-terminal TIM barrel" evidence="7">
    <location>
        <begin position="110"/>
        <end position="149"/>
    </location>
</feature>
<evidence type="ECO:0000256" key="2">
    <source>
        <dbReference type="ARBA" id="ARBA00009604"/>
    </source>
</evidence>
<feature type="region of interest" description="Disordered" evidence="6">
    <location>
        <begin position="38"/>
        <end position="58"/>
    </location>
</feature>
<sequence>MGELSPLIQRSVGEGRDLAQLGFSPPSYQNYAGMKETTVPCAQSPPPSAHDENAQNKGTASVYQPRWCHYLSRSSSGSHNSHRRDQGEMRSAIYFTMNSEYVDMEKEFVEIKIGMDVAVSELLTNDGKYDLNFKKQPNDGAHVLKAESIGGKANSSSKIPSGARTNCQQPSNQPQNGHKIKDIVPTCYPFTVGADMLLPVLKKKQN</sequence>
<dbReference type="EMBL" id="JBFOLJ010000004">
    <property type="protein sequence ID" value="KAL2547127.1"/>
    <property type="molecule type" value="Genomic_DNA"/>
</dbReference>
<evidence type="ECO:0000256" key="5">
    <source>
        <dbReference type="ARBA" id="ARBA00023239"/>
    </source>
</evidence>
<organism evidence="8 9">
    <name type="scientific">Forsythia ovata</name>
    <dbReference type="NCBI Taxonomy" id="205694"/>
    <lineage>
        <taxon>Eukaryota</taxon>
        <taxon>Viridiplantae</taxon>
        <taxon>Streptophyta</taxon>
        <taxon>Embryophyta</taxon>
        <taxon>Tracheophyta</taxon>
        <taxon>Spermatophyta</taxon>
        <taxon>Magnoliopsida</taxon>
        <taxon>eudicotyledons</taxon>
        <taxon>Gunneridae</taxon>
        <taxon>Pentapetalae</taxon>
        <taxon>asterids</taxon>
        <taxon>lamiids</taxon>
        <taxon>Lamiales</taxon>
        <taxon>Oleaceae</taxon>
        <taxon>Forsythieae</taxon>
        <taxon>Forsythia</taxon>
    </lineage>
</organism>
<dbReference type="GO" id="GO:0006096">
    <property type="term" value="P:glycolytic process"/>
    <property type="evidence" value="ECO:0007669"/>
    <property type="project" value="UniProtKB-KW"/>
</dbReference>